<protein>
    <submittedName>
        <fullName evidence="3">NFACT RNA binding domain-containing protein</fullName>
    </submittedName>
</protein>
<sequence length="690" mass="77638">MVIDGMSMHFLTEEINAEIQNSRIAKIVQLTDSLFVFTLRLRKGQNQGDKRLLIDVAKNNPALYLTDNNFQSPATAPNFCMFLRKYLANGEIINITCPDFERYAVLNIVAKNSYFDSVPYKLIIELMGRYSNLILTENDIIKDCLYHVDSRHNSKRELLPLRPYVAPPQQKGKRNLLSFRNAAEIAAYLEEDWALNATSTVKKFILQKFTALSPLSAEKICLSASLPPATLLSTLSVPASSRILAASLAEFSEIIKSKAVIPTVVQKNSAANYLSILPLPQFPQTEQKSFVTFSAAIIAARQEASFNSAFSQKQQYLLRTVDKLLDKFQQKLLTYAEEMRTSYDFVLDKIKGNLILAAVPQVNAFLQHKFSAATEALNVCNYYQAALPSDLNEEMLTFNLPENEQLKLRDILQEPEITVLLRGDKNAQDNAKLYYKNYTRKKNRLLFVQKLISGMQANCRYLGELKINLLNAESLADLSILQAELQAAGSNDRSSNEKENFKAENNQPGKPQTHKRLLMARKLKLTEANKKGKQNGNNPNGNKLPRKNDFISFSSSDNYRILIGRNAKQNDYLSLKLAASDDIWLHLQKAPGCHVLILTNHCPEAELPPRTLAEAAALCAWYSRSEKERRLFQQTNLESVTVDYCQAGKLKKAPGAKAGLVYYNNYKSLRVQAQSPEMLKLTAAPANGED</sequence>
<dbReference type="PANTHER" id="PTHR15239">
    <property type="entry name" value="NUCLEAR EXPORT MEDIATOR FACTOR NEMF"/>
    <property type="match status" value="1"/>
</dbReference>
<organism evidence="3 4">
    <name type="scientific">Amygdalobacter indicium</name>
    <dbReference type="NCBI Taxonomy" id="3029272"/>
    <lineage>
        <taxon>Bacteria</taxon>
        <taxon>Bacillati</taxon>
        <taxon>Bacillota</taxon>
        <taxon>Clostridia</taxon>
        <taxon>Eubacteriales</taxon>
        <taxon>Oscillospiraceae</taxon>
        <taxon>Amygdalobacter</taxon>
    </lineage>
</organism>
<dbReference type="EMBL" id="CP118868">
    <property type="protein sequence ID" value="WEG35226.1"/>
    <property type="molecule type" value="Genomic_DNA"/>
</dbReference>
<dbReference type="Pfam" id="PF05833">
    <property type="entry name" value="NFACT_N"/>
    <property type="match status" value="1"/>
</dbReference>
<dbReference type="InterPro" id="IPR008532">
    <property type="entry name" value="NFACT_RNA-bd"/>
</dbReference>
<dbReference type="Proteomes" id="UP001220478">
    <property type="component" value="Chromosome"/>
</dbReference>
<evidence type="ECO:0000259" key="2">
    <source>
        <dbReference type="Pfam" id="PF05670"/>
    </source>
</evidence>
<proteinExistence type="predicted"/>
<feature type="domain" description="NFACT RNA-binding" evidence="2">
    <location>
        <begin position="550"/>
        <end position="627"/>
    </location>
</feature>
<dbReference type="Gene3D" id="2.30.310.10">
    <property type="entry name" value="ibrinogen binding protein from staphylococcus aureus domain"/>
    <property type="match status" value="1"/>
</dbReference>
<dbReference type="RefSeq" id="WP_315571288.1">
    <property type="nucleotide sequence ID" value="NZ_CP118868.1"/>
</dbReference>
<dbReference type="InterPro" id="IPR051608">
    <property type="entry name" value="RQC_Subunit_NEMF"/>
</dbReference>
<dbReference type="PANTHER" id="PTHR15239:SF6">
    <property type="entry name" value="RIBOSOME QUALITY CONTROL COMPLEX SUBUNIT NEMF"/>
    <property type="match status" value="1"/>
</dbReference>
<name>A0ABY8C3M6_9FIRM</name>
<evidence type="ECO:0000313" key="4">
    <source>
        <dbReference type="Proteomes" id="UP001220478"/>
    </source>
</evidence>
<feature type="region of interest" description="Disordered" evidence="1">
    <location>
        <begin position="488"/>
        <end position="515"/>
    </location>
</feature>
<accession>A0ABY8C3M6</accession>
<evidence type="ECO:0000256" key="1">
    <source>
        <dbReference type="SAM" id="MobiDB-lite"/>
    </source>
</evidence>
<keyword evidence="4" id="KW-1185">Reference proteome</keyword>
<evidence type="ECO:0000313" key="3">
    <source>
        <dbReference type="EMBL" id="WEG35226.1"/>
    </source>
</evidence>
<feature type="region of interest" description="Disordered" evidence="1">
    <location>
        <begin position="527"/>
        <end position="548"/>
    </location>
</feature>
<dbReference type="Pfam" id="PF05670">
    <property type="entry name" value="NFACT-R_1"/>
    <property type="match status" value="1"/>
</dbReference>
<reference evidence="3 4" key="1">
    <citation type="submission" date="2023-02" db="EMBL/GenBank/DDBJ databases">
        <title>Novel Oscillospiraceae bacterial genomes.</title>
        <authorList>
            <person name="Srinivasan S."/>
            <person name="Austin M.N."/>
            <person name="Fiedler T.L."/>
            <person name="Strenk S.M."/>
            <person name="Agnew K.J."/>
            <person name="Nagana Gowda G.A."/>
            <person name="Raftery D."/>
            <person name="Beamer M.A."/>
            <person name="Achilles S.L."/>
            <person name="Wiesenfeld H.C."/>
            <person name="Fredricks D.N."/>
            <person name="Hillier S.L."/>
        </authorList>
    </citation>
    <scope>NUCLEOTIDE SEQUENCE [LARGE SCALE GENOMIC DNA]</scope>
    <source>
        <strain evidence="3 4">CHIC02 1186E3-8</strain>
    </source>
</reference>
<feature type="compositionally biased region" description="Low complexity" evidence="1">
    <location>
        <begin position="534"/>
        <end position="543"/>
    </location>
</feature>
<gene>
    <name evidence="3" type="ORF">PYS61_04635</name>
</gene>